<feature type="region of interest" description="Disordered" evidence="12">
    <location>
        <begin position="2083"/>
        <end position="2159"/>
    </location>
</feature>
<feature type="region of interest" description="Disordered" evidence="12">
    <location>
        <begin position="2037"/>
        <end position="2068"/>
    </location>
</feature>
<feature type="compositionally biased region" description="Polar residues" evidence="12">
    <location>
        <begin position="2216"/>
        <end position="2234"/>
    </location>
</feature>
<feature type="region of interest" description="Disordered" evidence="12">
    <location>
        <begin position="1355"/>
        <end position="1375"/>
    </location>
</feature>
<dbReference type="SUPFAM" id="SSF52172">
    <property type="entry name" value="CheY-like"/>
    <property type="match status" value="1"/>
</dbReference>
<keyword evidence="6" id="KW-0418">Kinase</keyword>
<dbReference type="GO" id="GO:0005737">
    <property type="term" value="C:cytoplasm"/>
    <property type="evidence" value="ECO:0007669"/>
    <property type="project" value="TreeGrafter"/>
</dbReference>
<dbReference type="Pfam" id="PF00072">
    <property type="entry name" value="Response_reg"/>
    <property type="match status" value="1"/>
</dbReference>
<evidence type="ECO:0000256" key="1">
    <source>
        <dbReference type="ARBA" id="ARBA00012513"/>
    </source>
</evidence>
<feature type="region of interest" description="Disordered" evidence="12">
    <location>
        <begin position="2287"/>
        <end position="2396"/>
    </location>
</feature>
<accession>A0A060SAU9</accession>
<feature type="compositionally biased region" description="Pro residues" evidence="12">
    <location>
        <begin position="1627"/>
        <end position="1638"/>
    </location>
</feature>
<feature type="compositionally biased region" description="Polar residues" evidence="12">
    <location>
        <begin position="1522"/>
        <end position="1542"/>
    </location>
</feature>
<feature type="compositionally biased region" description="Basic and acidic residues" evidence="12">
    <location>
        <begin position="421"/>
        <end position="438"/>
    </location>
</feature>
<feature type="compositionally biased region" description="Basic and acidic residues" evidence="12">
    <location>
        <begin position="1665"/>
        <end position="1686"/>
    </location>
</feature>
<dbReference type="FunFam" id="3.30.200.20:FF:001008">
    <property type="entry name" value="Serine/threonine-protein kinase cek1"/>
    <property type="match status" value="1"/>
</dbReference>
<evidence type="ECO:0000256" key="12">
    <source>
        <dbReference type="SAM" id="MobiDB-lite"/>
    </source>
</evidence>
<feature type="compositionally biased region" description="Polar residues" evidence="12">
    <location>
        <begin position="1355"/>
        <end position="1368"/>
    </location>
</feature>
<keyword evidence="11" id="KW-0175">Coiled coil</keyword>
<dbReference type="InterPro" id="IPR000961">
    <property type="entry name" value="AGC-kinase_C"/>
</dbReference>
<feature type="compositionally biased region" description="Polar residues" evidence="12">
    <location>
        <begin position="2318"/>
        <end position="2330"/>
    </location>
</feature>
<feature type="compositionally biased region" description="Polar residues" evidence="12">
    <location>
        <begin position="927"/>
        <end position="941"/>
    </location>
</feature>
<feature type="region of interest" description="Disordered" evidence="12">
    <location>
        <begin position="1037"/>
        <end position="1104"/>
    </location>
</feature>
<keyword evidence="5" id="KW-0547">Nucleotide-binding</keyword>
<sequence length="2656" mass="291099">MSDSSLPRRQPPSPLVFSPETVLNPIQSQASTSSASNSHGSGSNTVSMPFVRRHVTRRLKAAKAECDKELQRVTNSITAFFEERLREGEHEQESEREQRELDRERDRESQFGDVEPLREAFVLQPQELRSALQFDELSSDGGYDAEPEGSNHHSRQRASLDEESPRQPTLTHRTSSPGLLAASISSTSPSSLRRHPTLPKERPSSIVAPNTGASTPASAVTTPPPEAATSPRKQGESSRSGQWAGQSLASRRLSRTIHIPTRPPRSGHSSRSTSRSRSPLPRSSYAESTTNSNRRSSRILVDDPVDPIMTTLYEIIAVATDVLDMSINQLTANPKVCETLVQRVQNIGKAWDEHPDWHGRNWYVQVLLAIASLSRVVEWWEAEKQFWNFDDNDDEQEEPLTFVMKPAEEEVPATAPAPAARPDEDNALKLSAEDESRLRMSRTTSQNRRSRDEATKDISSSAAHAKEAEHAKPSTSTTTTTTPSKFDGNNESARVLATERLRLQAETAQNQNIVMELSLDGDHFIWINYAWRGVVGTDPQDYFGTRVSKLLAPSDWHVFRDATRRLQEDDSRTVEVKFRLMIPNPDDPSSPTNLYQPMEGSGMLMVDREEGRPTHSMWVCRPVGSPEYMHAPPSILLETGEVGDEPASAEAGQVGFGDRSALEPVTPFPFSRPINTTPILCRICECNVPQWYFEKHNETCSEVHRLEAEIAECNESIGELRNTIRELQTAMDRSSPMTVPEYRGMPIFTPSTSPGSSSPLQLLRAPLKMKRMSVKKMQRQVLEQLEDILQLAAEVSIPTLKEEESAEPIERQRLLSPASERKMSQIRHWNKPSIEDAALTQLIEDAERVMRQKIDNVVRMQNTIKYSEKIRQEWEERVEQTLSAYDGEEGDEEDDDEGEGEDEEGEAEGERGNKGQEEGRQEDDHSSTTSEYAFGGQQSADPTPVASASPIPFNSGRDTSRDSSSAVTMSPSSLPSVSAVPVPMYWQQSSTHQTRSSTPSSISSPLALAAPIIASHPDEQPPPMDLNEPSSGITIRARRSPQNLEPKLYITPPVSPMVSPQDASATATRRSHRRHSTAQPMISPTASQSGTPLSPRLPSVAPLSRTTPTSIKDFEIIKPISKGAFGSVFLAKKKATGDYFAIKVLKKADMIAKNQITNVKAERMILMKQAESPFVAKLYFTFQSKENLYLVMEYLNGGDCAALIKSLGSLPEEWTRNYIAEVTLGLEYLHQRGIVHRDLKPDNLLIDQHGHLKLTDFGLSRIGLLGRQTRAPQLLSERGIRGHARGSPTSRPPSIDSAYMASSPMFSVDLQQGDDQGESSGSESLSSGLLSFRRNGNTRQLSESPLQSFATELTNDLRSHPPSGNTPPAEQKVVGTPDYLAPETILGLRGDDAAVDWWALGVITYEFLYGIPPFHDETPEKVFENILSGHIEWHDDYIEVSPEAKDFMQRLMTLDPTKRLGANGAEEVKAHPFFAGIDWDKVTTTEAAFIPQVTDPESTDYFDPRGAVLQLFNDSEQAPLTQQFGTESPAQGTGSPDVQPSTAPMPVSREATASPSDDDFGSFSFKNLPVLKQANEDMIRKMKTDQLTPLTHALSEPANMHSRRRSISSRVKKPPTNLVTPVDTTKPPLPLPTNPPSPATSTSSISSSVSRGPPTPGSASSHARKPSEFGAVERFKLNHLEGDVRRNSMPSRLRTASVSTTGDGSLSDSWSGATPPTPGQFELNTPPSSVASIDLKRAPDPNDRAVTCLLAEDNPITAKIIETLLIRLGCRCVVVADGSEAISVAMGDIKFDCILMDLHMPILDGEGAARYIKSTNNKNTHTPIIAVSAYSASDATEANGLFAAYIAKPVQKADLVAAMRQLGFKTTTTPGRGALGTRSRISASFLNTHRNLYPSIHSPHPPNLSPIDRSAFTVCCAFSLRLLPPPVVQPPPPTRASFQQNRTIHARGRSSFPPLPLLSVLLVIPKGSLIAMSAPGPWRDAAPAPRGSYPPFARVPPSPTMPMPMHSLPYASAGGQAYYTAPLPGFYSPSLAQPAPGLLPGRGAPAPSFPRPELPPSLVPGRKPTFSITRSQSDDYFFQPARPVHHSRQASTSPAPPIPRKPEEASRPQLPPQPAITPSAPSPPRTPLLSLGRISRPPAQRRSEDTLRPSAPPRPQLSDFDDVVFNQVIDISVREVERTKELERHREQARLAEEEQLAQALEASLRIEPPELGAGNASNGPSSVITLSPEQGPSTAPAHSPVSDIKLDVHSIFDADRSSQGSHVAQQILDDEALALRLAQEEERLAEQERLRGHATRSRSSSQLNSHGGPPQYAEAVSATSPGSYVSTLAPQPMQAVAGPSRPVSPVPPLGRSSSDKLIPPKRTTPEKTMSRSQSVGMSRQDSAATASSPPADAPPRQYVDAELLLGLSLGFGMPAITPVPKPFTDVIPNVIALPYGKCPPFHIMAPSWRTLLRLMARLSGTRLEPTVEAMAVVKTEMRLRIVVSFVKVHHASSDWYTVLYMTIDHPIPPSAPAGWKFRNGDTSTLPWSYTLAQLPAFLRDGADAALSKFYTIPCTPDTPFPTLPISFPNLATYLAAALENSRDAMHDSSSGVRRLAKYVDQFYPSDRVVLDDAPERTGMRRRLKNLVGIGSRPARDRNAEMYELVTPFVPDDFGR</sequence>
<dbReference type="CDD" id="cd05579">
    <property type="entry name" value="STKc_MAST_like"/>
    <property type="match status" value="1"/>
</dbReference>
<dbReference type="PROSITE" id="PS50110">
    <property type="entry name" value="RESPONSE_REGULATORY"/>
    <property type="match status" value="1"/>
</dbReference>
<evidence type="ECO:0000256" key="10">
    <source>
        <dbReference type="PROSITE-ProRule" id="PRU00169"/>
    </source>
</evidence>
<feature type="compositionally biased region" description="Polar residues" evidence="12">
    <location>
        <begin position="237"/>
        <end position="249"/>
    </location>
</feature>
<feature type="compositionally biased region" description="Low complexity" evidence="12">
    <location>
        <begin position="2037"/>
        <end position="2046"/>
    </location>
</feature>
<feature type="region of interest" description="Disordered" evidence="12">
    <location>
        <begin position="410"/>
        <end position="490"/>
    </location>
</feature>
<dbReference type="SMART" id="SM00220">
    <property type="entry name" value="S_TKc"/>
    <property type="match status" value="1"/>
</dbReference>
<feature type="region of interest" description="Disordered" evidence="12">
    <location>
        <begin position="882"/>
        <end position="978"/>
    </location>
</feature>
<proteinExistence type="predicted"/>
<comment type="caution">
    <text evidence="16">The sequence shown here is derived from an EMBL/GenBank/DDBJ whole genome shotgun (WGS) entry which is preliminary data.</text>
</comment>
<evidence type="ECO:0000256" key="4">
    <source>
        <dbReference type="ARBA" id="ARBA00022679"/>
    </source>
</evidence>
<feature type="compositionally biased region" description="Low complexity" evidence="12">
    <location>
        <begin position="264"/>
        <end position="294"/>
    </location>
</feature>
<gene>
    <name evidence="16" type="ORF">BN946_scf184908.g79</name>
</gene>
<feature type="compositionally biased region" description="Polar residues" evidence="12">
    <location>
        <begin position="166"/>
        <end position="177"/>
    </location>
</feature>
<evidence type="ECO:0000313" key="16">
    <source>
        <dbReference type="EMBL" id="CDO71321.1"/>
    </source>
</evidence>
<dbReference type="Gene3D" id="3.30.450.20">
    <property type="entry name" value="PAS domain"/>
    <property type="match status" value="1"/>
</dbReference>
<reference evidence="16" key="1">
    <citation type="submission" date="2014-01" db="EMBL/GenBank/DDBJ databases">
        <title>The genome of the white-rot fungus Pycnoporus cinnabarinus: a basidiomycete model with a versatile arsenal for lignocellulosic biomass breakdown.</title>
        <authorList>
            <person name="Levasseur A."/>
            <person name="Lomascolo A."/>
            <person name="Ruiz-Duenas F.J."/>
            <person name="Uzan E."/>
            <person name="Piumi F."/>
            <person name="Kues U."/>
            <person name="Ram A.F.J."/>
            <person name="Murat C."/>
            <person name="Haon M."/>
            <person name="Benoit I."/>
            <person name="Arfi Y."/>
            <person name="Chevret D."/>
            <person name="Drula E."/>
            <person name="Kwon M.J."/>
            <person name="Gouret P."/>
            <person name="Lesage-Meessen L."/>
            <person name="Lombard V."/>
            <person name="Mariette J."/>
            <person name="Noirot C."/>
            <person name="Park J."/>
            <person name="Patyshakuliyeva A."/>
            <person name="Wieneger R.A.B."/>
            <person name="Wosten H.A.B."/>
            <person name="Martin F."/>
            <person name="Coutinho P.M."/>
            <person name="de Vries R."/>
            <person name="Martinez A.T."/>
            <person name="Klopp C."/>
            <person name="Pontarotti P."/>
            <person name="Henrissat B."/>
            <person name="Record E."/>
        </authorList>
    </citation>
    <scope>NUCLEOTIDE SEQUENCE [LARGE SCALE GENOMIC DNA]</scope>
    <source>
        <strain evidence="16">BRFM137</strain>
    </source>
</reference>
<dbReference type="InterPro" id="IPR001789">
    <property type="entry name" value="Sig_transdc_resp-reg_receiver"/>
</dbReference>
<evidence type="ECO:0000259" key="14">
    <source>
        <dbReference type="PROSITE" id="PS50110"/>
    </source>
</evidence>
<feature type="compositionally biased region" description="Low complexity" evidence="12">
    <location>
        <begin position="473"/>
        <end position="484"/>
    </location>
</feature>
<dbReference type="GO" id="GO:0004674">
    <property type="term" value="F:protein serine/threonine kinase activity"/>
    <property type="evidence" value="ECO:0007669"/>
    <property type="project" value="UniProtKB-KW"/>
</dbReference>
<keyword evidence="17" id="KW-1185">Reference proteome</keyword>
<feature type="compositionally biased region" description="Basic and acidic residues" evidence="12">
    <location>
        <begin position="83"/>
        <end position="118"/>
    </location>
</feature>
<feature type="region of interest" description="Disordered" evidence="12">
    <location>
        <begin position="132"/>
        <end position="298"/>
    </location>
</feature>
<organism evidence="16 17">
    <name type="scientific">Pycnoporus cinnabarinus</name>
    <name type="common">Cinnabar-red polypore</name>
    <name type="synonym">Trametes cinnabarina</name>
    <dbReference type="NCBI Taxonomy" id="5643"/>
    <lineage>
        <taxon>Eukaryota</taxon>
        <taxon>Fungi</taxon>
        <taxon>Dikarya</taxon>
        <taxon>Basidiomycota</taxon>
        <taxon>Agaricomycotina</taxon>
        <taxon>Agaricomycetes</taxon>
        <taxon>Polyporales</taxon>
        <taxon>Polyporaceae</taxon>
        <taxon>Trametes</taxon>
    </lineage>
</organism>
<dbReference type="SMART" id="SM00448">
    <property type="entry name" value="REC"/>
    <property type="match status" value="1"/>
</dbReference>
<feature type="compositionally biased region" description="Acidic residues" evidence="12">
    <location>
        <begin position="886"/>
        <end position="907"/>
    </location>
</feature>
<dbReference type="Gene3D" id="1.10.510.10">
    <property type="entry name" value="Transferase(Phosphotransferase) domain 1"/>
    <property type="match status" value="2"/>
</dbReference>
<feature type="region of interest" description="Disordered" evidence="12">
    <location>
        <begin position="2210"/>
        <end position="2241"/>
    </location>
</feature>
<feature type="domain" description="Response regulatory" evidence="14">
    <location>
        <begin position="1747"/>
        <end position="1863"/>
    </location>
</feature>
<feature type="compositionally biased region" description="Low complexity" evidence="12">
    <location>
        <begin position="1639"/>
        <end position="1652"/>
    </location>
</feature>
<dbReference type="PANTHER" id="PTHR24356">
    <property type="entry name" value="SERINE/THREONINE-PROTEIN KINASE"/>
    <property type="match status" value="1"/>
</dbReference>
<feature type="coiled-coil region" evidence="11">
    <location>
        <begin position="2175"/>
        <end position="2204"/>
    </location>
</feature>
<evidence type="ECO:0000256" key="9">
    <source>
        <dbReference type="ARBA" id="ARBA00048679"/>
    </source>
</evidence>
<feature type="compositionally biased region" description="Low complexity" evidence="12">
    <location>
        <begin position="1309"/>
        <end position="1329"/>
    </location>
</feature>
<feature type="compositionally biased region" description="Basic and acidic residues" evidence="12">
    <location>
        <begin position="908"/>
        <end position="926"/>
    </location>
</feature>
<dbReference type="InterPro" id="IPR011006">
    <property type="entry name" value="CheY-like_superfamily"/>
</dbReference>
<dbReference type="CDD" id="cd17546">
    <property type="entry name" value="REC_hyHK_CKI1_RcsC-like"/>
    <property type="match status" value="1"/>
</dbReference>
<dbReference type="EMBL" id="CCBP010000100">
    <property type="protein sequence ID" value="CDO71321.1"/>
    <property type="molecule type" value="Genomic_DNA"/>
</dbReference>
<dbReference type="PROSITE" id="PS00108">
    <property type="entry name" value="PROTEIN_KINASE_ST"/>
    <property type="match status" value="1"/>
</dbReference>
<feature type="region of interest" description="Disordered" evidence="12">
    <location>
        <begin position="1275"/>
        <end position="1329"/>
    </location>
</feature>
<feature type="coiled-coil region" evidence="11">
    <location>
        <begin position="703"/>
        <end position="730"/>
    </location>
</feature>
<dbReference type="InterPro" id="IPR000719">
    <property type="entry name" value="Prot_kinase_dom"/>
</dbReference>
<feature type="compositionally biased region" description="Basic residues" evidence="12">
    <location>
        <begin position="1601"/>
        <end position="1613"/>
    </location>
</feature>
<feature type="compositionally biased region" description="Low complexity" evidence="12">
    <location>
        <begin position="2382"/>
        <end position="2391"/>
    </location>
</feature>
<dbReference type="GO" id="GO:1901992">
    <property type="term" value="P:positive regulation of mitotic cell cycle phase transition"/>
    <property type="evidence" value="ECO:0007669"/>
    <property type="project" value="UniProtKB-ARBA"/>
</dbReference>
<dbReference type="GO" id="GO:0005524">
    <property type="term" value="F:ATP binding"/>
    <property type="evidence" value="ECO:0007669"/>
    <property type="project" value="UniProtKB-KW"/>
</dbReference>
<keyword evidence="7" id="KW-0067">ATP-binding</keyword>
<name>A0A060SAU9_PYCCI</name>
<dbReference type="Gene3D" id="3.40.50.2300">
    <property type="match status" value="1"/>
</dbReference>
<dbReference type="EC" id="2.7.11.1" evidence="1"/>
<dbReference type="SUPFAM" id="SSF56112">
    <property type="entry name" value="Protein kinase-like (PK-like)"/>
    <property type="match status" value="1"/>
</dbReference>
<feature type="domain" description="AGC-kinase C-terminal" evidence="15">
    <location>
        <begin position="1475"/>
        <end position="1575"/>
    </location>
</feature>
<dbReference type="STRING" id="5643.A0A060SAU9"/>
<feature type="compositionally biased region" description="Low complexity" evidence="12">
    <location>
        <begin position="27"/>
        <end position="45"/>
    </location>
</feature>
<feature type="compositionally biased region" description="Pro residues" evidence="12">
    <location>
        <begin position="2109"/>
        <end position="2126"/>
    </location>
</feature>
<evidence type="ECO:0000256" key="2">
    <source>
        <dbReference type="ARBA" id="ARBA00022527"/>
    </source>
</evidence>
<dbReference type="HOGENOM" id="CLU_000709_1_0_1"/>
<dbReference type="Gene3D" id="3.30.200.20">
    <property type="entry name" value="Phosphorylase Kinase, domain 1"/>
    <property type="match status" value="2"/>
</dbReference>
<keyword evidence="2" id="KW-0723">Serine/threonine-protein kinase</keyword>
<evidence type="ECO:0000256" key="5">
    <source>
        <dbReference type="ARBA" id="ARBA00022741"/>
    </source>
</evidence>
<comment type="catalytic activity">
    <reaction evidence="9">
        <text>L-seryl-[protein] + ATP = O-phospho-L-seryl-[protein] + ADP + H(+)</text>
        <dbReference type="Rhea" id="RHEA:17989"/>
        <dbReference type="Rhea" id="RHEA-COMP:9863"/>
        <dbReference type="Rhea" id="RHEA-COMP:11604"/>
        <dbReference type="ChEBI" id="CHEBI:15378"/>
        <dbReference type="ChEBI" id="CHEBI:29999"/>
        <dbReference type="ChEBI" id="CHEBI:30616"/>
        <dbReference type="ChEBI" id="CHEBI:83421"/>
        <dbReference type="ChEBI" id="CHEBI:456216"/>
        <dbReference type="EC" id="2.7.11.1"/>
    </reaction>
</comment>
<dbReference type="Pfam" id="PF00069">
    <property type="entry name" value="Pkinase"/>
    <property type="match status" value="2"/>
</dbReference>
<keyword evidence="4" id="KW-0808">Transferase</keyword>
<dbReference type="PROSITE" id="PS50011">
    <property type="entry name" value="PROTEIN_KINASE_DOM"/>
    <property type="match status" value="1"/>
</dbReference>
<feature type="compositionally biased region" description="Polar residues" evidence="12">
    <location>
        <begin position="2371"/>
        <end position="2381"/>
    </location>
</feature>
<dbReference type="OMA" id="FKASSEM"/>
<evidence type="ECO:0000259" key="15">
    <source>
        <dbReference type="PROSITE" id="PS51285"/>
    </source>
</evidence>
<evidence type="ECO:0000256" key="11">
    <source>
        <dbReference type="SAM" id="Coils"/>
    </source>
</evidence>
<feature type="region of interest" description="Disordered" evidence="12">
    <location>
        <begin position="1590"/>
        <end position="1732"/>
    </location>
</feature>
<dbReference type="InterPro" id="IPR011009">
    <property type="entry name" value="Kinase-like_dom_sf"/>
</dbReference>
<feature type="compositionally biased region" description="Polar residues" evidence="12">
    <location>
        <begin position="1722"/>
        <end position="1731"/>
    </location>
</feature>
<evidence type="ECO:0000313" key="17">
    <source>
        <dbReference type="Proteomes" id="UP000029665"/>
    </source>
</evidence>
<evidence type="ECO:0000256" key="3">
    <source>
        <dbReference type="ARBA" id="ARBA00022553"/>
    </source>
</evidence>
<feature type="compositionally biased region" description="Pro residues" evidence="12">
    <location>
        <begin position="2047"/>
        <end position="2058"/>
    </location>
</feature>
<evidence type="ECO:0000259" key="13">
    <source>
        <dbReference type="PROSITE" id="PS50011"/>
    </source>
</evidence>
<feature type="region of interest" description="Disordered" evidence="12">
    <location>
        <begin position="83"/>
        <end position="119"/>
    </location>
</feature>
<dbReference type="Proteomes" id="UP000029665">
    <property type="component" value="Unassembled WGS sequence"/>
</dbReference>
<feature type="region of interest" description="Disordered" evidence="12">
    <location>
        <begin position="1522"/>
        <end position="1564"/>
    </location>
</feature>
<feature type="domain" description="Protein kinase" evidence="13">
    <location>
        <begin position="1114"/>
        <end position="1474"/>
    </location>
</feature>
<dbReference type="OrthoDB" id="162894at2759"/>
<dbReference type="GO" id="GO:0000160">
    <property type="term" value="P:phosphorelay signal transduction system"/>
    <property type="evidence" value="ECO:0007669"/>
    <property type="project" value="InterPro"/>
</dbReference>
<comment type="catalytic activity">
    <reaction evidence="8">
        <text>L-threonyl-[protein] + ATP = O-phospho-L-threonyl-[protein] + ADP + H(+)</text>
        <dbReference type="Rhea" id="RHEA:46608"/>
        <dbReference type="Rhea" id="RHEA-COMP:11060"/>
        <dbReference type="Rhea" id="RHEA-COMP:11605"/>
        <dbReference type="ChEBI" id="CHEBI:15378"/>
        <dbReference type="ChEBI" id="CHEBI:30013"/>
        <dbReference type="ChEBI" id="CHEBI:30616"/>
        <dbReference type="ChEBI" id="CHEBI:61977"/>
        <dbReference type="ChEBI" id="CHEBI:456216"/>
        <dbReference type="EC" id="2.7.11.1"/>
    </reaction>
</comment>
<dbReference type="PROSITE" id="PS51285">
    <property type="entry name" value="AGC_KINASE_CTER"/>
    <property type="match status" value="1"/>
</dbReference>
<dbReference type="GO" id="GO:0005634">
    <property type="term" value="C:nucleus"/>
    <property type="evidence" value="ECO:0007669"/>
    <property type="project" value="TreeGrafter"/>
</dbReference>
<feature type="compositionally biased region" description="Polar residues" evidence="12">
    <location>
        <begin position="1688"/>
        <end position="1714"/>
    </location>
</feature>
<dbReference type="SMART" id="SM00133">
    <property type="entry name" value="S_TK_X"/>
    <property type="match status" value="1"/>
</dbReference>
<protein>
    <recommendedName>
        <fullName evidence="1">non-specific serine/threonine protein kinase</fullName>
        <ecNumber evidence="1">2.7.11.1</ecNumber>
    </recommendedName>
</protein>
<dbReference type="FunFam" id="1.10.510.10:FF:000580">
    <property type="entry name" value="AGC protein kinase"/>
    <property type="match status" value="1"/>
</dbReference>
<dbReference type="InterPro" id="IPR050236">
    <property type="entry name" value="Ser_Thr_kinase_AGC"/>
</dbReference>
<feature type="compositionally biased region" description="Low complexity" evidence="12">
    <location>
        <begin position="211"/>
        <end position="231"/>
    </location>
</feature>
<keyword evidence="3 10" id="KW-0597">Phosphoprotein</keyword>
<dbReference type="FunFam" id="1.10.510.10:FF:000340">
    <property type="entry name" value="Serine threonine protein kinase"/>
    <property type="match status" value="1"/>
</dbReference>
<feature type="compositionally biased region" description="Polar residues" evidence="12">
    <location>
        <begin position="1079"/>
        <end position="1092"/>
    </location>
</feature>
<evidence type="ECO:0000256" key="8">
    <source>
        <dbReference type="ARBA" id="ARBA00047899"/>
    </source>
</evidence>
<evidence type="ECO:0000256" key="7">
    <source>
        <dbReference type="ARBA" id="ARBA00022840"/>
    </source>
</evidence>
<dbReference type="PANTHER" id="PTHR24356:SF1">
    <property type="entry name" value="SERINE_THREONINE-PROTEIN KINASE GREATWALL"/>
    <property type="match status" value="1"/>
</dbReference>
<evidence type="ECO:0000256" key="6">
    <source>
        <dbReference type="ARBA" id="ARBA00022777"/>
    </source>
</evidence>
<feature type="modified residue" description="4-aspartylphosphate" evidence="10">
    <location>
        <position position="1797"/>
    </location>
</feature>
<dbReference type="InterPro" id="IPR008271">
    <property type="entry name" value="Ser/Thr_kinase_AS"/>
</dbReference>
<feature type="region of interest" description="Disordered" evidence="12">
    <location>
        <begin position="1"/>
        <end position="52"/>
    </location>
</feature>